<evidence type="ECO:0000256" key="1">
    <source>
        <dbReference type="SAM" id="MobiDB-lite"/>
    </source>
</evidence>
<dbReference type="Proteomes" id="UP000323386">
    <property type="component" value="Unassembled WGS sequence"/>
</dbReference>
<reference evidence="2 3" key="1">
    <citation type="submission" date="2018-03" db="EMBL/GenBank/DDBJ databases">
        <authorList>
            <person name="Guldener U."/>
        </authorList>
    </citation>
    <scope>NUCLEOTIDE SEQUENCE [LARGE SCALE GENOMIC DNA]</scope>
    <source>
        <strain evidence="2 3">DAOM196992</strain>
    </source>
</reference>
<organism evidence="2 3">
    <name type="scientific">Pseudozyma flocculosa</name>
    <dbReference type="NCBI Taxonomy" id="84751"/>
    <lineage>
        <taxon>Eukaryota</taxon>
        <taxon>Fungi</taxon>
        <taxon>Dikarya</taxon>
        <taxon>Basidiomycota</taxon>
        <taxon>Ustilaginomycotina</taxon>
        <taxon>Ustilaginomycetes</taxon>
        <taxon>Ustilaginales</taxon>
        <taxon>Ustilaginaceae</taxon>
        <taxon>Pseudozyma</taxon>
    </lineage>
</organism>
<gene>
    <name evidence="2" type="ORF">PSFLO_00091</name>
</gene>
<dbReference type="AlphaFoldDB" id="A0A5C3ERX8"/>
<keyword evidence="3" id="KW-1185">Reference proteome</keyword>
<sequence>MISTEESCFGSALPMPTPASSTSSAHRGATAAGAPAPTHSTQYSPGSCAESHVGTEVLYGGLACRRHILSRPGPPYPLSFGLARTATRPVRRGCRCSSASTDDILRAPVSLYRLRRLPLLITPRQGSSADLARHVGPEERLARVVIAVLHLHVRRTRMSRAPHSSLQTRAVCHARYIPATPDTVSQV</sequence>
<feature type="region of interest" description="Disordered" evidence="1">
    <location>
        <begin position="1"/>
        <end position="47"/>
    </location>
</feature>
<proteinExistence type="predicted"/>
<dbReference type="EMBL" id="OOIP01000001">
    <property type="protein sequence ID" value="SPO34620.1"/>
    <property type="molecule type" value="Genomic_DNA"/>
</dbReference>
<name>A0A5C3ERX8_9BASI</name>
<protein>
    <submittedName>
        <fullName evidence="2">Uncharacterized protein</fullName>
    </submittedName>
</protein>
<evidence type="ECO:0000313" key="2">
    <source>
        <dbReference type="EMBL" id="SPO34620.1"/>
    </source>
</evidence>
<feature type="compositionally biased region" description="Low complexity" evidence="1">
    <location>
        <begin position="11"/>
        <end position="41"/>
    </location>
</feature>
<accession>A0A5C3ERX8</accession>
<evidence type="ECO:0000313" key="3">
    <source>
        <dbReference type="Proteomes" id="UP000323386"/>
    </source>
</evidence>